<organism evidence="3 4">
    <name type="scientific">Virgibacillus salarius</name>
    <dbReference type="NCBI Taxonomy" id="447199"/>
    <lineage>
        <taxon>Bacteria</taxon>
        <taxon>Bacillati</taxon>
        <taxon>Bacillota</taxon>
        <taxon>Bacilli</taxon>
        <taxon>Bacillales</taxon>
        <taxon>Bacillaceae</taxon>
        <taxon>Virgibacillus</taxon>
    </lineage>
</organism>
<dbReference type="InterPro" id="IPR010982">
    <property type="entry name" value="Lambda_DNA-bd_dom_sf"/>
</dbReference>
<keyword evidence="1" id="KW-0238">DNA-binding</keyword>
<dbReference type="SUPFAM" id="SSF47413">
    <property type="entry name" value="lambda repressor-like DNA-binding domains"/>
    <property type="match status" value="1"/>
</dbReference>
<dbReference type="CDD" id="cd00093">
    <property type="entry name" value="HTH_XRE"/>
    <property type="match status" value="1"/>
</dbReference>
<feature type="domain" description="HTH cro/C1-type" evidence="2">
    <location>
        <begin position="7"/>
        <end position="61"/>
    </location>
</feature>
<dbReference type="RefSeq" id="WP_026682326.1">
    <property type="nucleotide sequence ID" value="NZ_BAAACY010000054.1"/>
</dbReference>
<sequence length="64" mass="7472">MNIGSKLKNIREENNLKQTDLAKVLNVSTRQVQRYEANHSIPSIQKLQLLSEYFSVSIDYFTKQ</sequence>
<dbReference type="Proteomes" id="UP000675284">
    <property type="component" value="Unassembled WGS sequence"/>
</dbReference>
<dbReference type="InterPro" id="IPR001387">
    <property type="entry name" value="Cro/C1-type_HTH"/>
</dbReference>
<keyword evidence="4" id="KW-1185">Reference proteome</keyword>
<dbReference type="SMART" id="SM00530">
    <property type="entry name" value="HTH_XRE"/>
    <property type="match status" value="1"/>
</dbReference>
<proteinExistence type="predicted"/>
<dbReference type="AlphaFoldDB" id="A0A941DT16"/>
<dbReference type="PANTHER" id="PTHR46558">
    <property type="entry name" value="TRACRIPTIONAL REGULATORY PROTEIN-RELATED-RELATED"/>
    <property type="match status" value="1"/>
</dbReference>
<dbReference type="EMBL" id="JAGSOT010000007">
    <property type="protein sequence ID" value="MBR7795186.1"/>
    <property type="molecule type" value="Genomic_DNA"/>
</dbReference>
<gene>
    <name evidence="3" type="ORF">KCX74_03910</name>
</gene>
<evidence type="ECO:0000259" key="2">
    <source>
        <dbReference type="PROSITE" id="PS50943"/>
    </source>
</evidence>
<dbReference type="Gene3D" id="1.10.260.40">
    <property type="entry name" value="lambda repressor-like DNA-binding domains"/>
    <property type="match status" value="1"/>
</dbReference>
<name>A0A941DT16_9BACI</name>
<accession>A0A941DT16</accession>
<evidence type="ECO:0000313" key="4">
    <source>
        <dbReference type="Proteomes" id="UP000675284"/>
    </source>
</evidence>
<protein>
    <submittedName>
        <fullName evidence="3">Helix-turn-helix transcriptional regulator</fullName>
    </submittedName>
</protein>
<reference evidence="3" key="1">
    <citation type="submission" date="2021-04" db="EMBL/GenBank/DDBJ databases">
        <title>Isolation and polyphasic classification of algal microorganism.</title>
        <authorList>
            <person name="Wang S."/>
        </authorList>
    </citation>
    <scope>NUCLEOTIDE SEQUENCE</scope>
    <source>
        <strain evidence="3">720a</strain>
    </source>
</reference>
<dbReference type="PANTHER" id="PTHR46558:SF11">
    <property type="entry name" value="HTH-TYPE TRANSCRIPTIONAL REGULATOR XRE"/>
    <property type="match status" value="1"/>
</dbReference>
<dbReference type="PROSITE" id="PS50943">
    <property type="entry name" value="HTH_CROC1"/>
    <property type="match status" value="1"/>
</dbReference>
<dbReference type="GO" id="GO:0003677">
    <property type="term" value="F:DNA binding"/>
    <property type="evidence" value="ECO:0007669"/>
    <property type="project" value="UniProtKB-KW"/>
</dbReference>
<evidence type="ECO:0000256" key="1">
    <source>
        <dbReference type="ARBA" id="ARBA00023125"/>
    </source>
</evidence>
<evidence type="ECO:0000313" key="3">
    <source>
        <dbReference type="EMBL" id="MBR7795186.1"/>
    </source>
</evidence>
<comment type="caution">
    <text evidence="3">The sequence shown here is derived from an EMBL/GenBank/DDBJ whole genome shotgun (WGS) entry which is preliminary data.</text>
</comment>
<dbReference type="Pfam" id="PF01381">
    <property type="entry name" value="HTH_3"/>
    <property type="match status" value="1"/>
</dbReference>